<dbReference type="OrthoDB" id="3180714at2759"/>
<feature type="compositionally biased region" description="Acidic residues" evidence="1">
    <location>
        <begin position="127"/>
        <end position="143"/>
    </location>
</feature>
<evidence type="ECO:0000259" key="2">
    <source>
        <dbReference type="PROSITE" id="PS50280"/>
    </source>
</evidence>
<dbReference type="SMART" id="SM00317">
    <property type="entry name" value="SET"/>
    <property type="match status" value="1"/>
</dbReference>
<sequence>MSDPINLVHHHYPLELRYDPRKGRGVYARDAIPRNTCIEVSPILHFRHDEYDAHGKHTVLDHYTYRWKDGFALALGLGSMFNHSKHPNVGFVRDMEQGVIRYITLEAIDKDCELCISYGSHLWFPTTEEESESEESHSEEDDGPWWTAIELDDDNDDSSDDSNDSNHDDDESKTAKKQQAQ</sequence>
<name>A0A1X2H8I6_SYNRA</name>
<dbReference type="GO" id="GO:0005634">
    <property type="term" value="C:nucleus"/>
    <property type="evidence" value="ECO:0007669"/>
    <property type="project" value="EnsemblFungi"/>
</dbReference>
<evidence type="ECO:0000313" key="3">
    <source>
        <dbReference type="EMBL" id="ORY94889.1"/>
    </source>
</evidence>
<dbReference type="Gene3D" id="2.170.270.10">
    <property type="entry name" value="SET domain"/>
    <property type="match status" value="1"/>
</dbReference>
<feature type="compositionally biased region" description="Acidic residues" evidence="1">
    <location>
        <begin position="150"/>
        <end position="163"/>
    </location>
</feature>
<dbReference type="GO" id="GO:0005737">
    <property type="term" value="C:cytoplasm"/>
    <property type="evidence" value="ECO:0007669"/>
    <property type="project" value="EnsemblFungi"/>
</dbReference>
<dbReference type="EMBL" id="MCGN01000007">
    <property type="protein sequence ID" value="ORY94889.1"/>
    <property type="molecule type" value="Genomic_DNA"/>
</dbReference>
<proteinExistence type="predicted"/>
<reference evidence="3 4" key="1">
    <citation type="submission" date="2016-07" db="EMBL/GenBank/DDBJ databases">
        <title>Pervasive Adenine N6-methylation of Active Genes in Fungi.</title>
        <authorList>
            <consortium name="DOE Joint Genome Institute"/>
            <person name="Mondo S.J."/>
            <person name="Dannebaum R.O."/>
            <person name="Kuo R.C."/>
            <person name="Labutti K."/>
            <person name="Haridas S."/>
            <person name="Kuo A."/>
            <person name="Salamov A."/>
            <person name="Ahrendt S.R."/>
            <person name="Lipzen A."/>
            <person name="Sullivan W."/>
            <person name="Andreopoulos W.B."/>
            <person name="Clum A."/>
            <person name="Lindquist E."/>
            <person name="Daum C."/>
            <person name="Ramamoorthy G.K."/>
            <person name="Gryganskyi A."/>
            <person name="Culley D."/>
            <person name="Magnuson J.K."/>
            <person name="James T.Y."/>
            <person name="O'Malley M.A."/>
            <person name="Stajich J.E."/>
            <person name="Spatafora J.W."/>
            <person name="Visel A."/>
            <person name="Grigoriev I.V."/>
        </authorList>
    </citation>
    <scope>NUCLEOTIDE SEQUENCE [LARGE SCALE GENOMIC DNA]</scope>
    <source>
        <strain evidence="3 4">NRRL 2496</strain>
    </source>
</reference>
<dbReference type="SUPFAM" id="SSF82199">
    <property type="entry name" value="SET domain"/>
    <property type="match status" value="1"/>
</dbReference>
<dbReference type="InParanoid" id="A0A1X2H8I6"/>
<evidence type="ECO:0000313" key="4">
    <source>
        <dbReference type="Proteomes" id="UP000242180"/>
    </source>
</evidence>
<dbReference type="GO" id="GO:0062122">
    <property type="term" value="F:histone H3K37 methyltransferase activity"/>
    <property type="evidence" value="ECO:0007669"/>
    <property type="project" value="EnsemblFungi"/>
</dbReference>
<dbReference type="InterPro" id="IPR001214">
    <property type="entry name" value="SET_dom"/>
</dbReference>
<dbReference type="InterPro" id="IPR046341">
    <property type="entry name" value="SET_dom_sf"/>
</dbReference>
<evidence type="ECO:0000256" key="1">
    <source>
        <dbReference type="SAM" id="MobiDB-lite"/>
    </source>
</evidence>
<feature type="domain" description="SET" evidence="2">
    <location>
        <begin position="12"/>
        <end position="119"/>
    </location>
</feature>
<protein>
    <recommendedName>
        <fullName evidence="2">SET domain-containing protein</fullName>
    </recommendedName>
</protein>
<keyword evidence="4" id="KW-1185">Reference proteome</keyword>
<dbReference type="CDD" id="cd10540">
    <property type="entry name" value="SET_SpSet7-like"/>
    <property type="match status" value="1"/>
</dbReference>
<dbReference type="OMA" id="HQNVGWE"/>
<dbReference type="Proteomes" id="UP000242180">
    <property type="component" value="Unassembled WGS sequence"/>
</dbReference>
<dbReference type="PROSITE" id="PS50280">
    <property type="entry name" value="SET"/>
    <property type="match status" value="1"/>
</dbReference>
<dbReference type="STRING" id="13706.A0A1X2H8I6"/>
<comment type="caution">
    <text evidence="3">The sequence shown here is derived from an EMBL/GenBank/DDBJ whole genome shotgun (WGS) entry which is preliminary data.</text>
</comment>
<dbReference type="Pfam" id="PF00856">
    <property type="entry name" value="SET"/>
    <property type="match status" value="1"/>
</dbReference>
<feature type="compositionally biased region" description="Basic and acidic residues" evidence="1">
    <location>
        <begin position="164"/>
        <end position="174"/>
    </location>
</feature>
<organism evidence="3 4">
    <name type="scientific">Syncephalastrum racemosum</name>
    <name type="common">Filamentous fungus</name>
    <dbReference type="NCBI Taxonomy" id="13706"/>
    <lineage>
        <taxon>Eukaryota</taxon>
        <taxon>Fungi</taxon>
        <taxon>Fungi incertae sedis</taxon>
        <taxon>Mucoromycota</taxon>
        <taxon>Mucoromycotina</taxon>
        <taxon>Mucoromycetes</taxon>
        <taxon>Mucorales</taxon>
        <taxon>Syncephalastraceae</taxon>
        <taxon>Syncephalastrum</taxon>
    </lineage>
</organism>
<feature type="region of interest" description="Disordered" evidence="1">
    <location>
        <begin position="126"/>
        <end position="181"/>
    </location>
</feature>
<gene>
    <name evidence="3" type="ORF">BCR43DRAFT_494763</name>
</gene>
<accession>A0A1X2H8I6</accession>
<dbReference type="AlphaFoldDB" id="A0A1X2H8I6"/>